<name>A0A814PV27_9BILA</name>
<dbReference type="Pfam" id="PF13359">
    <property type="entry name" value="DDE_Tnp_4"/>
    <property type="match status" value="1"/>
</dbReference>
<organism evidence="4 6">
    <name type="scientific">Rotaria sordida</name>
    <dbReference type="NCBI Taxonomy" id="392033"/>
    <lineage>
        <taxon>Eukaryota</taxon>
        <taxon>Metazoa</taxon>
        <taxon>Spiralia</taxon>
        <taxon>Gnathifera</taxon>
        <taxon>Rotifera</taxon>
        <taxon>Eurotatoria</taxon>
        <taxon>Bdelloidea</taxon>
        <taxon>Philodinida</taxon>
        <taxon>Philodinidae</taxon>
        <taxon>Rotaria</taxon>
    </lineage>
</organism>
<reference evidence="4" key="1">
    <citation type="submission" date="2021-02" db="EMBL/GenBank/DDBJ databases">
        <authorList>
            <person name="Nowell W R."/>
        </authorList>
    </citation>
    <scope>NUCLEOTIDE SEQUENCE</scope>
</reference>
<proteinExistence type="predicted"/>
<dbReference type="AlphaFoldDB" id="A0A814PV27"/>
<evidence type="ECO:0000259" key="3">
    <source>
        <dbReference type="Pfam" id="PF13359"/>
    </source>
</evidence>
<evidence type="ECO:0000313" key="6">
    <source>
        <dbReference type="Proteomes" id="UP000663882"/>
    </source>
</evidence>
<evidence type="ECO:0000313" key="5">
    <source>
        <dbReference type="EMBL" id="CAF3980706.1"/>
    </source>
</evidence>
<evidence type="ECO:0000313" key="4">
    <source>
        <dbReference type="EMBL" id="CAF1110884.1"/>
    </source>
</evidence>
<comment type="cofactor">
    <cofactor evidence="1">
        <name>a divalent metal cation</name>
        <dbReference type="ChEBI" id="CHEBI:60240"/>
    </cofactor>
</comment>
<dbReference type="Proteomes" id="UP000663882">
    <property type="component" value="Unassembled WGS sequence"/>
</dbReference>
<dbReference type="EMBL" id="CAJOAX010006436">
    <property type="protein sequence ID" value="CAF3980706.1"/>
    <property type="molecule type" value="Genomic_DNA"/>
</dbReference>
<keyword evidence="2" id="KW-0479">Metal-binding</keyword>
<sequence>MSSSQVKWDCSQCGCAPNDRRKYCTECHSMLTWTCTGSGKSGWYSNYYRHRNNCSYCTPELEEKQQQLQALDDKLNLSQQVVNYLLSTVVDIGEEYVVTPRKKPHGRELTDEDKNFNHDINSTRAAIENINQRLKTYAILDGVYRGTIDDFHKATKIVQVLCALCNLNLIKHPIRR</sequence>
<accession>A0A814PV27</accession>
<dbReference type="EMBL" id="CAJNOO010001183">
    <property type="protein sequence ID" value="CAF1110884.1"/>
    <property type="molecule type" value="Genomic_DNA"/>
</dbReference>
<comment type="caution">
    <text evidence="4">The sequence shown here is derived from an EMBL/GenBank/DDBJ whole genome shotgun (WGS) entry which is preliminary data.</text>
</comment>
<evidence type="ECO:0000256" key="1">
    <source>
        <dbReference type="ARBA" id="ARBA00001968"/>
    </source>
</evidence>
<protein>
    <recommendedName>
        <fullName evidence="3">DDE Tnp4 domain-containing protein</fullName>
    </recommendedName>
</protein>
<dbReference type="Proteomes" id="UP000663823">
    <property type="component" value="Unassembled WGS sequence"/>
</dbReference>
<feature type="domain" description="DDE Tnp4" evidence="3">
    <location>
        <begin position="94"/>
        <end position="166"/>
    </location>
</feature>
<dbReference type="GO" id="GO:0046872">
    <property type="term" value="F:metal ion binding"/>
    <property type="evidence" value="ECO:0007669"/>
    <property type="project" value="UniProtKB-KW"/>
</dbReference>
<gene>
    <name evidence="5" type="ORF">OTI717_LOCUS27933</name>
    <name evidence="4" type="ORF">RFH988_LOCUS19829</name>
</gene>
<dbReference type="InterPro" id="IPR027806">
    <property type="entry name" value="HARBI1_dom"/>
</dbReference>
<dbReference type="OrthoDB" id="10020990at2759"/>
<evidence type="ECO:0000256" key="2">
    <source>
        <dbReference type="ARBA" id="ARBA00022723"/>
    </source>
</evidence>